<evidence type="ECO:0000313" key="4">
    <source>
        <dbReference type="Proteomes" id="UP000218231"/>
    </source>
</evidence>
<dbReference type="Gene3D" id="3.10.20.90">
    <property type="entry name" value="Phosphatidylinositol 3-kinase Catalytic Subunit, Chain A, domain 1"/>
    <property type="match status" value="1"/>
</dbReference>
<evidence type="ECO:0000313" key="3">
    <source>
        <dbReference type="EMBL" id="PAV57336.1"/>
    </source>
</evidence>
<keyword evidence="4" id="KW-1185">Reference proteome</keyword>
<feature type="compositionally biased region" description="Polar residues" evidence="1">
    <location>
        <begin position="22"/>
        <end position="37"/>
    </location>
</feature>
<dbReference type="InterPro" id="IPR029071">
    <property type="entry name" value="Ubiquitin-like_domsf"/>
</dbReference>
<dbReference type="AlphaFoldDB" id="A0A2A2J6D6"/>
<comment type="caution">
    <text evidence="3">The sequence shown here is derived from an EMBL/GenBank/DDBJ whole genome shotgun (WGS) entry which is preliminary data.</text>
</comment>
<dbReference type="InterPro" id="IPR001012">
    <property type="entry name" value="UBX_dom"/>
</dbReference>
<gene>
    <name evidence="3" type="ORF">WR25_13734</name>
</gene>
<dbReference type="SUPFAM" id="SSF54236">
    <property type="entry name" value="Ubiquitin-like"/>
    <property type="match status" value="1"/>
</dbReference>
<feature type="domain" description="UBX" evidence="2">
    <location>
        <begin position="336"/>
        <end position="412"/>
    </location>
</feature>
<dbReference type="PANTHER" id="PTHR23153">
    <property type="entry name" value="UBX-RELATED"/>
    <property type="match status" value="1"/>
</dbReference>
<evidence type="ECO:0000256" key="1">
    <source>
        <dbReference type="SAM" id="MobiDB-lite"/>
    </source>
</evidence>
<organism evidence="3 4">
    <name type="scientific">Diploscapter pachys</name>
    <dbReference type="NCBI Taxonomy" id="2018661"/>
    <lineage>
        <taxon>Eukaryota</taxon>
        <taxon>Metazoa</taxon>
        <taxon>Ecdysozoa</taxon>
        <taxon>Nematoda</taxon>
        <taxon>Chromadorea</taxon>
        <taxon>Rhabditida</taxon>
        <taxon>Rhabditina</taxon>
        <taxon>Rhabditomorpha</taxon>
        <taxon>Rhabditoidea</taxon>
        <taxon>Rhabditidae</taxon>
        <taxon>Diploscapter</taxon>
    </lineage>
</organism>
<dbReference type="EMBL" id="LIAE01010643">
    <property type="protein sequence ID" value="PAV57336.1"/>
    <property type="molecule type" value="Genomic_DNA"/>
</dbReference>
<dbReference type="OrthoDB" id="49605at2759"/>
<sequence>MGIFCSCLQTCCEESGERQRLTNEPSSSLIPTTISGSNQGGPVDRMTAANAAAQAAARRNPENKRPQPTHMQMRTQLIAKRELEKEVRKRNDPAYRRELGLEPGPAQTAVPESDFSPVISSVYFTCDFLGDNVARTKTELSDKLETCLKTRLETEDGMISAIYMIYSLNHRQTKDTCIDTIGKYVSNILEHSDDPKYRKIKMSNRAFQEQITACKGGMAFLKTIGFEEKQEAPEGDAEPEKFLVMSEDRAQNTSGLVNSLEALKKGQSVPIKLHRNLKIYKVDPSKRLQAPELPQDFFDLGTEELKREQRLREEEVDRLTSLRTQEMRSRDVLRKPSYKYTLIRVRTPDNFVIEGTFGVYESLNAVRQFVCPTLSSETITFQFKDPVANKVLSAEEKSLNDLGLAPAAIIQMTLSDSLPGPSLKEEHIAEAEML</sequence>
<feature type="region of interest" description="Disordered" evidence="1">
    <location>
        <begin position="86"/>
        <end position="112"/>
    </location>
</feature>
<protein>
    <recommendedName>
        <fullName evidence="2">UBX domain-containing protein</fullName>
    </recommendedName>
</protein>
<dbReference type="SMART" id="SM00580">
    <property type="entry name" value="PUG"/>
    <property type="match status" value="1"/>
</dbReference>
<dbReference type="InterPro" id="IPR036339">
    <property type="entry name" value="PUB-like_dom_sf"/>
</dbReference>
<evidence type="ECO:0000259" key="2">
    <source>
        <dbReference type="PROSITE" id="PS50033"/>
    </source>
</evidence>
<dbReference type="Pfam" id="PF00789">
    <property type="entry name" value="UBX"/>
    <property type="match status" value="1"/>
</dbReference>
<name>A0A2A2J6D6_9BILA</name>
<feature type="region of interest" description="Disordered" evidence="1">
    <location>
        <begin position="18"/>
        <end position="41"/>
    </location>
</feature>
<dbReference type="GO" id="GO:0005737">
    <property type="term" value="C:cytoplasm"/>
    <property type="evidence" value="ECO:0007669"/>
    <property type="project" value="TreeGrafter"/>
</dbReference>
<dbReference type="PROSITE" id="PS50033">
    <property type="entry name" value="UBX"/>
    <property type="match status" value="1"/>
</dbReference>
<dbReference type="Pfam" id="PF09409">
    <property type="entry name" value="PUB"/>
    <property type="match status" value="1"/>
</dbReference>
<reference evidence="3 4" key="1">
    <citation type="journal article" date="2017" name="Curr. Biol.">
        <title>Genome architecture and evolution of a unichromosomal asexual nematode.</title>
        <authorList>
            <person name="Fradin H."/>
            <person name="Zegar C."/>
            <person name="Gutwein M."/>
            <person name="Lucas J."/>
            <person name="Kovtun M."/>
            <person name="Corcoran D."/>
            <person name="Baugh L.R."/>
            <person name="Kiontke K."/>
            <person name="Gunsalus K."/>
            <person name="Fitch D.H."/>
            <person name="Piano F."/>
        </authorList>
    </citation>
    <scope>NUCLEOTIDE SEQUENCE [LARGE SCALE GENOMIC DNA]</scope>
    <source>
        <strain evidence="3">PF1309</strain>
    </source>
</reference>
<dbReference type="STRING" id="2018661.A0A2A2J6D6"/>
<dbReference type="PANTHER" id="PTHR23153:SF38">
    <property type="entry name" value="UBX DOMAIN-CONTAINING PROTEIN 6"/>
    <property type="match status" value="1"/>
</dbReference>
<dbReference type="InterPro" id="IPR018997">
    <property type="entry name" value="PUB_domain"/>
</dbReference>
<dbReference type="Gene3D" id="1.20.58.2190">
    <property type="match status" value="1"/>
</dbReference>
<feature type="compositionally biased region" description="Basic and acidic residues" evidence="1">
    <location>
        <begin position="86"/>
        <end position="100"/>
    </location>
</feature>
<proteinExistence type="predicted"/>
<dbReference type="SUPFAM" id="SSF143503">
    <property type="entry name" value="PUG domain-like"/>
    <property type="match status" value="1"/>
</dbReference>
<dbReference type="Proteomes" id="UP000218231">
    <property type="component" value="Unassembled WGS sequence"/>
</dbReference>
<accession>A0A2A2J6D6</accession>